<keyword evidence="8 12" id="KW-0547">Nucleotide-binding</keyword>
<keyword evidence="6 12" id="KW-1003">Cell membrane</keyword>
<comment type="function">
    <text evidence="1">Part of the ABC transporter FtsEX involved in cellular division. Important for assembly or stability of the septal ring.</text>
</comment>
<gene>
    <name evidence="12" type="primary">ftsE</name>
    <name evidence="14" type="ORF">EV664_105136</name>
</gene>
<dbReference type="GO" id="GO:0005886">
    <property type="term" value="C:plasma membrane"/>
    <property type="evidence" value="ECO:0007669"/>
    <property type="project" value="UniProtKB-SubCell"/>
</dbReference>
<evidence type="ECO:0000313" key="14">
    <source>
        <dbReference type="EMBL" id="TDN82939.1"/>
    </source>
</evidence>
<evidence type="ECO:0000313" key="15">
    <source>
        <dbReference type="Proteomes" id="UP000295493"/>
    </source>
</evidence>
<dbReference type="GO" id="GO:0022857">
    <property type="term" value="F:transmembrane transporter activity"/>
    <property type="evidence" value="ECO:0007669"/>
    <property type="project" value="TreeGrafter"/>
</dbReference>
<dbReference type="AlphaFoldDB" id="A0A4R6FMX0"/>
<comment type="subcellular location">
    <subcellularLocation>
        <location evidence="12">Cell inner membrane</location>
        <topology evidence="12">Peripheral membrane protein</topology>
        <orientation evidence="12">Cytoplasmic side</orientation>
    </subcellularLocation>
    <subcellularLocation>
        <location evidence="2">Cell membrane</location>
        <topology evidence="2">Peripheral membrane protein</topology>
    </subcellularLocation>
</comment>
<dbReference type="Gene3D" id="3.40.50.300">
    <property type="entry name" value="P-loop containing nucleotide triphosphate hydrolases"/>
    <property type="match status" value="1"/>
</dbReference>
<dbReference type="EMBL" id="SNWD01000005">
    <property type="protein sequence ID" value="TDN82939.1"/>
    <property type="molecule type" value="Genomic_DNA"/>
</dbReference>
<dbReference type="PANTHER" id="PTHR24220:SF470">
    <property type="entry name" value="CELL DIVISION ATP-BINDING PROTEIN FTSE"/>
    <property type="match status" value="1"/>
</dbReference>
<dbReference type="Pfam" id="PF00005">
    <property type="entry name" value="ABC_tran"/>
    <property type="match status" value="1"/>
</dbReference>
<dbReference type="RefSeq" id="WP_133495480.1">
    <property type="nucleotide sequence ID" value="NZ_BMLU01000005.1"/>
</dbReference>
<organism evidence="14 15">
    <name type="scientific">Stakelama pacifica</name>
    <dbReference type="NCBI Taxonomy" id="517720"/>
    <lineage>
        <taxon>Bacteria</taxon>
        <taxon>Pseudomonadati</taxon>
        <taxon>Pseudomonadota</taxon>
        <taxon>Alphaproteobacteria</taxon>
        <taxon>Sphingomonadales</taxon>
        <taxon>Sphingomonadaceae</taxon>
        <taxon>Stakelama</taxon>
    </lineage>
</organism>
<dbReference type="GO" id="GO:0051301">
    <property type="term" value="P:cell division"/>
    <property type="evidence" value="ECO:0007669"/>
    <property type="project" value="UniProtKB-UniRule"/>
</dbReference>
<comment type="caution">
    <text evidence="14">The sequence shown here is derived from an EMBL/GenBank/DDBJ whole genome shotgun (WGS) entry which is preliminary data.</text>
</comment>
<sequence length="235" mass="26329">MANIVQFENVGLRYGPGPETLTDISFTLERGAFHFITGTSGAGKTSLLRLLYLANRPTRGIVRMFDEDVASLPRSRMPLLRRRIGVVFQDFRLLPHLSTYDNVALPLRIAGIAEREVDERLREMLDWVGLSARAGVKPATLSGGEQQRAGIARAVIAQPDLLIADEPTGNVDPDMAKRLMHLFESLNRLGKTVVVATHDHHLMNRVPQAKIMEIDQGRLTNRDDLRRPRARPVRV</sequence>
<dbReference type="SMART" id="SM00382">
    <property type="entry name" value="AAA"/>
    <property type="match status" value="1"/>
</dbReference>
<dbReference type="PROSITE" id="PS50893">
    <property type="entry name" value="ABC_TRANSPORTER_2"/>
    <property type="match status" value="1"/>
</dbReference>
<name>A0A4R6FMX0_9SPHN</name>
<dbReference type="InterPro" id="IPR003593">
    <property type="entry name" value="AAA+_ATPase"/>
</dbReference>
<evidence type="ECO:0000259" key="13">
    <source>
        <dbReference type="PROSITE" id="PS50893"/>
    </source>
</evidence>
<evidence type="ECO:0000256" key="7">
    <source>
        <dbReference type="ARBA" id="ARBA00022618"/>
    </source>
</evidence>
<dbReference type="FunFam" id="3.40.50.300:FF:000056">
    <property type="entry name" value="Cell division ATP-binding protein FtsE"/>
    <property type="match status" value="1"/>
</dbReference>
<dbReference type="CDD" id="cd03255">
    <property type="entry name" value="ABC_MJ0796_LolCDE_FtsE"/>
    <property type="match status" value="1"/>
</dbReference>
<dbReference type="NCBIfam" id="TIGR02673">
    <property type="entry name" value="FtsE"/>
    <property type="match status" value="1"/>
</dbReference>
<evidence type="ECO:0000256" key="8">
    <source>
        <dbReference type="ARBA" id="ARBA00022741"/>
    </source>
</evidence>
<keyword evidence="10 12" id="KW-0472">Membrane</keyword>
<comment type="similarity">
    <text evidence="3 12">Belongs to the ABC transporter superfamily.</text>
</comment>
<dbReference type="InterPro" id="IPR015854">
    <property type="entry name" value="ABC_transpr_LolD-like"/>
</dbReference>
<proteinExistence type="inferred from homology"/>
<dbReference type="InterPro" id="IPR027417">
    <property type="entry name" value="P-loop_NTPase"/>
</dbReference>
<evidence type="ECO:0000256" key="6">
    <source>
        <dbReference type="ARBA" id="ARBA00022475"/>
    </source>
</evidence>
<evidence type="ECO:0000256" key="12">
    <source>
        <dbReference type="RuleBase" id="RU365094"/>
    </source>
</evidence>
<comment type="subunit">
    <text evidence="12">Homodimer. Forms a membrane-associated complex with FtsX.</text>
</comment>
<protein>
    <recommendedName>
        <fullName evidence="4 12">Cell division ATP-binding protein FtsE</fullName>
    </recommendedName>
</protein>
<evidence type="ECO:0000256" key="1">
    <source>
        <dbReference type="ARBA" id="ARBA00002579"/>
    </source>
</evidence>
<feature type="domain" description="ABC transporter" evidence="13">
    <location>
        <begin position="5"/>
        <end position="235"/>
    </location>
</feature>
<keyword evidence="11 12" id="KW-0131">Cell cycle</keyword>
<dbReference type="OrthoDB" id="9802264at2"/>
<dbReference type="InterPro" id="IPR005286">
    <property type="entry name" value="Cell_div_FtsE"/>
</dbReference>
<dbReference type="SUPFAM" id="SSF52540">
    <property type="entry name" value="P-loop containing nucleoside triphosphate hydrolases"/>
    <property type="match status" value="1"/>
</dbReference>
<dbReference type="InterPro" id="IPR017911">
    <property type="entry name" value="MacB-like_ATP-bd"/>
</dbReference>
<dbReference type="GO" id="GO:0005524">
    <property type="term" value="F:ATP binding"/>
    <property type="evidence" value="ECO:0007669"/>
    <property type="project" value="UniProtKB-UniRule"/>
</dbReference>
<evidence type="ECO:0000256" key="10">
    <source>
        <dbReference type="ARBA" id="ARBA00023136"/>
    </source>
</evidence>
<evidence type="ECO:0000256" key="9">
    <source>
        <dbReference type="ARBA" id="ARBA00022840"/>
    </source>
</evidence>
<evidence type="ECO:0000256" key="11">
    <source>
        <dbReference type="ARBA" id="ARBA00023306"/>
    </source>
</evidence>
<dbReference type="Proteomes" id="UP000295493">
    <property type="component" value="Unassembled WGS sequence"/>
</dbReference>
<evidence type="ECO:0000256" key="2">
    <source>
        <dbReference type="ARBA" id="ARBA00004202"/>
    </source>
</evidence>
<keyword evidence="9 12" id="KW-0067">ATP-binding</keyword>
<evidence type="ECO:0000256" key="4">
    <source>
        <dbReference type="ARBA" id="ARBA00020019"/>
    </source>
</evidence>
<accession>A0A4R6FMX0</accession>
<dbReference type="PROSITE" id="PS00211">
    <property type="entry name" value="ABC_TRANSPORTER_1"/>
    <property type="match status" value="1"/>
</dbReference>
<dbReference type="InterPro" id="IPR017871">
    <property type="entry name" value="ABC_transporter-like_CS"/>
</dbReference>
<dbReference type="PANTHER" id="PTHR24220">
    <property type="entry name" value="IMPORT ATP-BINDING PROTEIN"/>
    <property type="match status" value="1"/>
</dbReference>
<evidence type="ECO:0000256" key="5">
    <source>
        <dbReference type="ARBA" id="ARBA00022448"/>
    </source>
</evidence>
<keyword evidence="7 12" id="KW-0132">Cell division</keyword>
<keyword evidence="5" id="KW-0813">Transport</keyword>
<reference evidence="14 15" key="1">
    <citation type="submission" date="2019-03" db="EMBL/GenBank/DDBJ databases">
        <title>Genomic Encyclopedia of Type Strains, Phase IV (KMG-IV): sequencing the most valuable type-strain genomes for metagenomic binning, comparative biology and taxonomic classification.</title>
        <authorList>
            <person name="Goeker M."/>
        </authorList>
    </citation>
    <scope>NUCLEOTIDE SEQUENCE [LARGE SCALE GENOMIC DNA]</scope>
    <source>
        <strain evidence="14 15">DSM 25059</strain>
    </source>
</reference>
<evidence type="ECO:0000256" key="3">
    <source>
        <dbReference type="ARBA" id="ARBA00005417"/>
    </source>
</evidence>
<dbReference type="GO" id="GO:0016887">
    <property type="term" value="F:ATP hydrolysis activity"/>
    <property type="evidence" value="ECO:0007669"/>
    <property type="project" value="InterPro"/>
</dbReference>
<keyword evidence="15" id="KW-1185">Reference proteome</keyword>
<dbReference type="InterPro" id="IPR003439">
    <property type="entry name" value="ABC_transporter-like_ATP-bd"/>
</dbReference>